<protein>
    <recommendedName>
        <fullName evidence="3">Metallothionein</fullName>
    </recommendedName>
</protein>
<evidence type="ECO:0000313" key="1">
    <source>
        <dbReference type="EMBL" id="NYF52788.1"/>
    </source>
</evidence>
<comment type="caution">
    <text evidence="1">The sequence shown here is derived from an EMBL/GenBank/DDBJ whole genome shotgun (WGS) entry which is preliminary data.</text>
</comment>
<sequence>MTNKRAGNCDNKCNCDSNCNDCDSKCNDKCNCGNECNCCGTVLDLLHFVVLWN</sequence>
<proteinExistence type="predicted"/>
<evidence type="ECO:0000313" key="2">
    <source>
        <dbReference type="Proteomes" id="UP000534186"/>
    </source>
</evidence>
<name>A0A7Y9NNU1_9BACT</name>
<dbReference type="Proteomes" id="UP000534186">
    <property type="component" value="Unassembled WGS sequence"/>
</dbReference>
<accession>A0A7Y9NNU1</accession>
<organism evidence="1 2">
    <name type="scientific">Tunturiibacter lichenicola</name>
    <dbReference type="NCBI Taxonomy" id="2051959"/>
    <lineage>
        <taxon>Bacteria</taxon>
        <taxon>Pseudomonadati</taxon>
        <taxon>Acidobacteriota</taxon>
        <taxon>Terriglobia</taxon>
        <taxon>Terriglobales</taxon>
        <taxon>Acidobacteriaceae</taxon>
        <taxon>Tunturiibacter</taxon>
    </lineage>
</organism>
<reference evidence="1 2" key="1">
    <citation type="submission" date="2020-07" db="EMBL/GenBank/DDBJ databases">
        <title>Genomic Encyclopedia of Type Strains, Phase IV (KMG-V): Genome sequencing to study the core and pangenomes of soil and plant-associated prokaryotes.</title>
        <authorList>
            <person name="Whitman W."/>
        </authorList>
    </citation>
    <scope>NUCLEOTIDE SEQUENCE [LARGE SCALE GENOMIC DNA]</scope>
    <source>
        <strain evidence="1 2">M8UP30</strain>
    </source>
</reference>
<evidence type="ECO:0008006" key="3">
    <source>
        <dbReference type="Google" id="ProtNLM"/>
    </source>
</evidence>
<dbReference type="EMBL" id="JACCCV010000002">
    <property type="protein sequence ID" value="NYF52788.1"/>
    <property type="molecule type" value="Genomic_DNA"/>
</dbReference>
<dbReference type="AlphaFoldDB" id="A0A7Y9NNU1"/>
<gene>
    <name evidence="1" type="ORF">HDF12_003187</name>
</gene>